<reference evidence="7" key="2">
    <citation type="submission" date="2020-09" db="EMBL/GenBank/DDBJ databases">
        <authorList>
            <person name="Sun Q."/>
            <person name="Zhou Y."/>
        </authorList>
    </citation>
    <scope>NUCLEOTIDE SEQUENCE</scope>
    <source>
        <strain evidence="7">CGMCC 1.3617</strain>
    </source>
</reference>
<evidence type="ECO:0000256" key="4">
    <source>
        <dbReference type="ARBA" id="ARBA00022840"/>
    </source>
</evidence>
<dbReference type="CDD" id="cd14014">
    <property type="entry name" value="STKc_PknB_like"/>
    <property type="match status" value="1"/>
</dbReference>
<dbReference type="GO" id="GO:0004674">
    <property type="term" value="F:protein serine/threonine kinase activity"/>
    <property type="evidence" value="ECO:0007669"/>
    <property type="project" value="TreeGrafter"/>
</dbReference>
<dbReference type="PROSITE" id="PS00108">
    <property type="entry name" value="PROTEIN_KINASE_ST"/>
    <property type="match status" value="1"/>
</dbReference>
<dbReference type="PROSITE" id="PS50011">
    <property type="entry name" value="PROTEIN_KINASE_DOM"/>
    <property type="match status" value="1"/>
</dbReference>
<dbReference type="PANTHER" id="PTHR43289:SF6">
    <property type="entry name" value="SERINE_THREONINE-PROTEIN KINASE NEKL-3"/>
    <property type="match status" value="1"/>
</dbReference>
<dbReference type="EMBL" id="BMKW01000001">
    <property type="protein sequence ID" value="GGI99149.1"/>
    <property type="molecule type" value="Genomic_DNA"/>
</dbReference>
<evidence type="ECO:0000313" key="8">
    <source>
        <dbReference type="Proteomes" id="UP000661507"/>
    </source>
</evidence>
<dbReference type="AlphaFoldDB" id="A0A917NGN3"/>
<dbReference type="Gene3D" id="3.30.200.20">
    <property type="entry name" value="Phosphorylase Kinase, domain 1"/>
    <property type="match status" value="1"/>
</dbReference>
<reference evidence="7" key="1">
    <citation type="journal article" date="2014" name="Int. J. Syst. Evol. Microbiol.">
        <title>Complete genome sequence of Corynebacterium casei LMG S-19264T (=DSM 44701T), isolated from a smear-ripened cheese.</title>
        <authorList>
            <consortium name="US DOE Joint Genome Institute (JGI-PGF)"/>
            <person name="Walter F."/>
            <person name="Albersmeier A."/>
            <person name="Kalinowski J."/>
            <person name="Ruckert C."/>
        </authorList>
    </citation>
    <scope>NUCLEOTIDE SEQUENCE</scope>
    <source>
        <strain evidence="7">CGMCC 1.3617</strain>
    </source>
</reference>
<dbReference type="InterPro" id="IPR008271">
    <property type="entry name" value="Ser/Thr_kinase_AS"/>
</dbReference>
<organism evidence="7 8">
    <name type="scientific">Neoroseomonas lacus</name>
    <dbReference type="NCBI Taxonomy" id="287609"/>
    <lineage>
        <taxon>Bacteria</taxon>
        <taxon>Pseudomonadati</taxon>
        <taxon>Pseudomonadota</taxon>
        <taxon>Alphaproteobacteria</taxon>
        <taxon>Acetobacterales</taxon>
        <taxon>Acetobacteraceae</taxon>
        <taxon>Neoroseomonas</taxon>
    </lineage>
</organism>
<evidence type="ECO:0000313" key="7">
    <source>
        <dbReference type="EMBL" id="GGI99149.1"/>
    </source>
</evidence>
<dbReference type="SMART" id="SM00220">
    <property type="entry name" value="S_TKc"/>
    <property type="match status" value="1"/>
</dbReference>
<dbReference type="RefSeq" id="WP_188965081.1">
    <property type="nucleotide sequence ID" value="NZ_BMKW01000001.1"/>
</dbReference>
<keyword evidence="2" id="KW-0547">Nucleotide-binding</keyword>
<dbReference type="InterPro" id="IPR000719">
    <property type="entry name" value="Prot_kinase_dom"/>
</dbReference>
<keyword evidence="1" id="KW-0808">Transferase</keyword>
<evidence type="ECO:0000259" key="6">
    <source>
        <dbReference type="PROSITE" id="PS50011"/>
    </source>
</evidence>
<feature type="compositionally biased region" description="Low complexity" evidence="5">
    <location>
        <begin position="591"/>
        <end position="610"/>
    </location>
</feature>
<evidence type="ECO:0000256" key="1">
    <source>
        <dbReference type="ARBA" id="ARBA00022679"/>
    </source>
</evidence>
<feature type="compositionally biased region" description="Low complexity" evidence="5">
    <location>
        <begin position="502"/>
        <end position="525"/>
    </location>
</feature>
<accession>A0A917NGN3</accession>
<keyword evidence="4" id="KW-0067">ATP-binding</keyword>
<comment type="caution">
    <text evidence="7">The sequence shown here is derived from an EMBL/GenBank/DDBJ whole genome shotgun (WGS) entry which is preliminary data.</text>
</comment>
<dbReference type="PANTHER" id="PTHR43289">
    <property type="entry name" value="MITOGEN-ACTIVATED PROTEIN KINASE KINASE KINASE 20-RELATED"/>
    <property type="match status" value="1"/>
</dbReference>
<proteinExistence type="predicted"/>
<dbReference type="GO" id="GO:0005524">
    <property type="term" value="F:ATP binding"/>
    <property type="evidence" value="ECO:0007669"/>
    <property type="project" value="UniProtKB-KW"/>
</dbReference>
<feature type="region of interest" description="Disordered" evidence="5">
    <location>
        <begin position="485"/>
        <end position="616"/>
    </location>
</feature>
<feature type="compositionally biased region" description="Low complexity" evidence="5">
    <location>
        <begin position="563"/>
        <end position="576"/>
    </location>
</feature>
<name>A0A917NGN3_9PROT</name>
<dbReference type="InterPro" id="IPR011009">
    <property type="entry name" value="Kinase-like_dom_sf"/>
</dbReference>
<dbReference type="Gene3D" id="1.10.510.10">
    <property type="entry name" value="Transferase(Phosphotransferase) domain 1"/>
    <property type="match status" value="1"/>
</dbReference>
<dbReference type="Pfam" id="PF00069">
    <property type="entry name" value="Pkinase"/>
    <property type="match status" value="1"/>
</dbReference>
<evidence type="ECO:0000256" key="3">
    <source>
        <dbReference type="ARBA" id="ARBA00022777"/>
    </source>
</evidence>
<keyword evidence="8" id="KW-1185">Reference proteome</keyword>
<evidence type="ECO:0000256" key="5">
    <source>
        <dbReference type="SAM" id="MobiDB-lite"/>
    </source>
</evidence>
<feature type="domain" description="Protein kinase" evidence="6">
    <location>
        <begin position="12"/>
        <end position="282"/>
    </location>
</feature>
<evidence type="ECO:0000256" key="2">
    <source>
        <dbReference type="ARBA" id="ARBA00022741"/>
    </source>
</evidence>
<sequence length="616" mass="64448">MMTIGTLVAGRYEIRDRLGQGSQGHVLEAFDRQLGRLVALKVLPISGGSAEERAERRRRFLTEARAAARLQHPGIVAVHDAGEAENEAWIAMELVIGQTLRDALREPARLPLREALRIGRELLDALDAAHARGVIHRDVKPYNIMLAMDAGDGHGRVRLTDFGIASLVAGQKPGDFEFVGTPSVMAPEQIRGEACDERTDLWSAGVVLYELLTGTPPFAGGVPAVYSAVLARDPLPPTLLNPDLPLAFDTVMETALAKSISRRFQSAREMAAAIDDVAGALLDPRQPETMLPPAGAVPPPPASRSARTSTALAFLAGAVAASAGFVWRDNDWRGWPGHAVIAAALPPEPASVELLRIAKDDVAASPLPGRPQATDLLAATSVEPLPADAGLAGVDTAAGPVVPPLPEQPPIVLAEGAAATAPLPDPLPAEVPRPSAAAEASLEAPAIRAEAVPTATSAIVAAEPERDAAPPQVLPAEPVTSLAEATDSENAPLVGDEPRGPSPANTAEAPPEPAQPAAEPLMAASPRRRPSPPSRRQLHPPPCRQSPIVSEGRRNSPRETTQASAASCSAGRSRYATARRSCRTGFASNLPSHSASRSARPPPCRATSARLPARRA</sequence>
<protein>
    <recommendedName>
        <fullName evidence="6">Protein kinase domain-containing protein</fullName>
    </recommendedName>
</protein>
<keyword evidence="3" id="KW-0418">Kinase</keyword>
<dbReference type="SUPFAM" id="SSF56112">
    <property type="entry name" value="Protein kinase-like (PK-like)"/>
    <property type="match status" value="1"/>
</dbReference>
<gene>
    <name evidence="7" type="ORF">GCM10011320_02340</name>
</gene>
<dbReference type="Proteomes" id="UP000661507">
    <property type="component" value="Unassembled WGS sequence"/>
</dbReference>